<reference evidence="2 3" key="1">
    <citation type="submission" date="2024-09" db="EMBL/GenBank/DDBJ databases">
        <authorList>
            <person name="Sun Q."/>
            <person name="Mori K."/>
        </authorList>
    </citation>
    <scope>NUCLEOTIDE SEQUENCE [LARGE SCALE GENOMIC DNA]</scope>
    <source>
        <strain evidence="2 3">TBRC 1851</strain>
    </source>
</reference>
<dbReference type="PANTHER" id="PTHR14969">
    <property type="entry name" value="SPHINGOSINE-1-PHOSPHATE PHOSPHOHYDROLASE"/>
    <property type="match status" value="1"/>
</dbReference>
<dbReference type="Pfam" id="PF01569">
    <property type="entry name" value="PAP2"/>
    <property type="match status" value="1"/>
</dbReference>
<dbReference type="InterPro" id="IPR000326">
    <property type="entry name" value="PAP2/HPO"/>
</dbReference>
<dbReference type="InterPro" id="IPR036938">
    <property type="entry name" value="PAP2/HPO_sf"/>
</dbReference>
<organism evidence="2 3">
    <name type="scientific">Sphaerimonospora cavernae</name>
    <dbReference type="NCBI Taxonomy" id="1740611"/>
    <lineage>
        <taxon>Bacteria</taxon>
        <taxon>Bacillati</taxon>
        <taxon>Actinomycetota</taxon>
        <taxon>Actinomycetes</taxon>
        <taxon>Streptosporangiales</taxon>
        <taxon>Streptosporangiaceae</taxon>
        <taxon>Sphaerimonospora</taxon>
    </lineage>
</organism>
<evidence type="ECO:0000313" key="3">
    <source>
        <dbReference type="Proteomes" id="UP001589870"/>
    </source>
</evidence>
<dbReference type="SUPFAM" id="SSF48317">
    <property type="entry name" value="Acid phosphatase/Vanadium-dependent haloperoxidase"/>
    <property type="match status" value="1"/>
</dbReference>
<comment type="caution">
    <text evidence="2">The sequence shown here is derived from an EMBL/GenBank/DDBJ whole genome shotgun (WGS) entry which is preliminary data.</text>
</comment>
<dbReference type="Gene3D" id="1.20.144.10">
    <property type="entry name" value="Phosphatidic acid phosphatase type 2/haloperoxidase"/>
    <property type="match status" value="1"/>
</dbReference>
<feature type="domain" description="Phosphatidic acid phosphatase type 2/haloperoxidase" evidence="1">
    <location>
        <begin position="57"/>
        <end position="161"/>
    </location>
</feature>
<protein>
    <submittedName>
        <fullName evidence="2">Phosphatase PAP2 family protein</fullName>
    </submittedName>
</protein>
<keyword evidence="3" id="KW-1185">Reference proteome</keyword>
<dbReference type="SMART" id="SM00014">
    <property type="entry name" value="acidPPc"/>
    <property type="match status" value="1"/>
</dbReference>
<dbReference type="Proteomes" id="UP001589870">
    <property type="component" value="Unassembled WGS sequence"/>
</dbReference>
<accession>A0ABV6TZ79</accession>
<gene>
    <name evidence="2" type="ORF">ACFHYQ_01140</name>
</gene>
<dbReference type="RefSeq" id="WP_394299147.1">
    <property type="nucleotide sequence ID" value="NZ_JBHMQT010000003.1"/>
</dbReference>
<proteinExistence type="predicted"/>
<name>A0ABV6TZ79_9ACTN</name>
<evidence type="ECO:0000259" key="1">
    <source>
        <dbReference type="SMART" id="SM00014"/>
    </source>
</evidence>
<dbReference type="CDD" id="cd03392">
    <property type="entry name" value="PAP2_like_2"/>
    <property type="match status" value="1"/>
</dbReference>
<sequence>MWPVARRLAAWDHALLTVVVNRRRPDVTRLARLVTLVGEPAVMAFPVLVTCVRGRRWRPIVVFTSGLAVRAVLSRLIGRARPPQSWWLAEPTGPSLPSRHTATATLGALLLGEQLGRGHAVQIAVVIAGSVGASRIYLGVHWPTDVAAGAAFGVLWWALGVMDFRNLHQQPQTLARPCIERSLHTESIRG</sequence>
<dbReference type="EMBL" id="JBHMQT010000003">
    <property type="protein sequence ID" value="MFC0860890.1"/>
    <property type="molecule type" value="Genomic_DNA"/>
</dbReference>
<evidence type="ECO:0000313" key="2">
    <source>
        <dbReference type="EMBL" id="MFC0860890.1"/>
    </source>
</evidence>
<dbReference type="PANTHER" id="PTHR14969:SF13">
    <property type="entry name" value="AT30094P"/>
    <property type="match status" value="1"/>
</dbReference>